<organism evidence="1 2">
    <name type="scientific">Weissella confusa</name>
    <name type="common">Lactobacillus confusus</name>
    <dbReference type="NCBI Taxonomy" id="1583"/>
    <lineage>
        <taxon>Bacteria</taxon>
        <taxon>Bacillati</taxon>
        <taxon>Bacillota</taxon>
        <taxon>Bacilli</taxon>
        <taxon>Lactobacillales</taxon>
        <taxon>Lactobacillaceae</taxon>
        <taxon>Weissella</taxon>
    </lineage>
</organism>
<comment type="caution">
    <text evidence="1">The sequence shown here is derived from an EMBL/GenBank/DDBJ whole genome shotgun (WGS) entry which is preliminary data.</text>
</comment>
<dbReference type="EMBL" id="JACSZT010000003">
    <property type="protein sequence ID" value="MBC6498261.1"/>
    <property type="molecule type" value="Genomic_DNA"/>
</dbReference>
<sequence>MVKKQFTDINGKPFNRNAMVAVLLIGTFAGALMQTSLGTAIPTLMRDFDITRWTVW</sequence>
<evidence type="ECO:0000313" key="2">
    <source>
        <dbReference type="Proteomes" id="UP000650485"/>
    </source>
</evidence>
<name>A0A923SMN5_WEICO</name>
<gene>
    <name evidence="1" type="ORF">H7R52_02275</name>
</gene>
<protein>
    <submittedName>
        <fullName evidence="1">Multidrug transporter</fullName>
    </submittedName>
</protein>
<dbReference type="AlphaFoldDB" id="A0A923SMN5"/>
<reference evidence="1" key="1">
    <citation type="submission" date="2020-08" db="EMBL/GenBank/DDBJ databases">
        <title>Complete genome sequence of Weissella confusa strain FS54 provides insights into metabolic potential.</title>
        <authorList>
            <person name="Fhoula I."/>
            <person name="Najjari A."/>
            <person name="Lekired A."/>
            <person name="Bessrour-Aouam N."/>
            <person name="Jaballah S."/>
            <person name="Klibi N."/>
            <person name="Ouzari H.-I."/>
        </authorList>
    </citation>
    <scope>NUCLEOTIDE SEQUENCE</scope>
    <source>
        <strain evidence="1">FS54</strain>
    </source>
</reference>
<accession>A0A923SMN5</accession>
<proteinExistence type="predicted"/>
<dbReference type="Proteomes" id="UP000650485">
    <property type="component" value="Unassembled WGS sequence"/>
</dbReference>
<evidence type="ECO:0000313" key="1">
    <source>
        <dbReference type="EMBL" id="MBC6498261.1"/>
    </source>
</evidence>